<protein>
    <submittedName>
        <fullName evidence="3">DUF1206 domain-containing protein</fullName>
    </submittedName>
</protein>
<evidence type="ECO:0000256" key="1">
    <source>
        <dbReference type="SAM" id="Phobius"/>
    </source>
</evidence>
<dbReference type="Pfam" id="PF06724">
    <property type="entry name" value="DUF1206"/>
    <property type="match status" value="3"/>
</dbReference>
<proteinExistence type="predicted"/>
<evidence type="ECO:0000313" key="4">
    <source>
        <dbReference type="Proteomes" id="UP001302249"/>
    </source>
</evidence>
<dbReference type="InterPro" id="IPR009597">
    <property type="entry name" value="DUF1206"/>
</dbReference>
<keyword evidence="1" id="KW-1133">Transmembrane helix</keyword>
<name>A0ABZ0B9J9_9SPHN</name>
<keyword evidence="4" id="KW-1185">Reference proteome</keyword>
<evidence type="ECO:0000313" key="3">
    <source>
        <dbReference type="EMBL" id="WNO53740.1"/>
    </source>
</evidence>
<keyword evidence="1" id="KW-0812">Transmembrane</keyword>
<sequence length="266" mass="28041">MKRIARLEHFARAGYLARALVYFLLGYLTLATAHAEGTASVLDDIRNLPAGRVVLIATAVGLIGYGIFRIYGAALDIQGAGAGWTGMAKRVGHVGSGIAHLVLAYLAVRLALDSGGGAGGSSGGTQAAETIMDFPGGWIVLGLIGIGFVGAAFNQAVKAATANFMYLLDIDAPRWAEAVGRIGYAARAVVFLVLGWHILESAWSTDAQQIGFQAALESLQSMTWLYQAVAAGLLVFGIFSLVMARYRKIRDQNVIDRITGGTARPI</sequence>
<feature type="domain" description="DUF1206" evidence="2">
    <location>
        <begin position="13"/>
        <end position="74"/>
    </location>
</feature>
<feature type="transmembrane region" description="Helical" evidence="1">
    <location>
        <begin position="91"/>
        <end position="112"/>
    </location>
</feature>
<dbReference type="EMBL" id="CP135076">
    <property type="protein sequence ID" value="WNO53740.1"/>
    <property type="molecule type" value="Genomic_DNA"/>
</dbReference>
<feature type="transmembrane region" description="Helical" evidence="1">
    <location>
        <begin position="178"/>
        <end position="199"/>
    </location>
</feature>
<feature type="transmembrane region" description="Helical" evidence="1">
    <location>
        <begin position="138"/>
        <end position="157"/>
    </location>
</feature>
<feature type="domain" description="DUF1206" evidence="2">
    <location>
        <begin position="182"/>
        <end position="247"/>
    </location>
</feature>
<feature type="transmembrane region" description="Helical" evidence="1">
    <location>
        <begin position="51"/>
        <end position="71"/>
    </location>
</feature>
<feature type="transmembrane region" description="Helical" evidence="1">
    <location>
        <begin position="224"/>
        <end position="244"/>
    </location>
</feature>
<reference evidence="3 4" key="1">
    <citation type="submission" date="2023-09" db="EMBL/GenBank/DDBJ databases">
        <authorList>
            <person name="Rey-Velasco X."/>
        </authorList>
    </citation>
    <scope>NUCLEOTIDE SEQUENCE [LARGE SCALE GENOMIC DNA]</scope>
    <source>
        <strain evidence="3 4">W311</strain>
    </source>
</reference>
<feature type="domain" description="DUF1206" evidence="2">
    <location>
        <begin position="91"/>
        <end position="161"/>
    </location>
</feature>
<accession>A0ABZ0B9J9</accession>
<organism evidence="3 4">
    <name type="scientific">Stakelama saccharophila</name>
    <dbReference type="NCBI Taxonomy" id="3075605"/>
    <lineage>
        <taxon>Bacteria</taxon>
        <taxon>Pseudomonadati</taxon>
        <taxon>Pseudomonadota</taxon>
        <taxon>Alphaproteobacteria</taxon>
        <taxon>Sphingomonadales</taxon>
        <taxon>Sphingomonadaceae</taxon>
        <taxon>Stakelama</taxon>
    </lineage>
</organism>
<gene>
    <name evidence="3" type="ORF">RPR59_00275</name>
</gene>
<dbReference type="RefSeq" id="WP_313915483.1">
    <property type="nucleotide sequence ID" value="NZ_CP135076.1"/>
</dbReference>
<dbReference type="Proteomes" id="UP001302249">
    <property type="component" value="Chromosome"/>
</dbReference>
<evidence type="ECO:0000259" key="2">
    <source>
        <dbReference type="Pfam" id="PF06724"/>
    </source>
</evidence>
<keyword evidence="1" id="KW-0472">Membrane</keyword>